<name>A0A9W8MZ73_9AGAR</name>
<dbReference type="PROSITE" id="PS01359">
    <property type="entry name" value="ZF_PHD_1"/>
    <property type="match status" value="1"/>
</dbReference>
<evidence type="ECO:0000256" key="3">
    <source>
        <dbReference type="ARBA" id="ARBA00022833"/>
    </source>
</evidence>
<dbReference type="PROSITE" id="PS50016">
    <property type="entry name" value="ZF_PHD_2"/>
    <property type="match status" value="1"/>
</dbReference>
<keyword evidence="3" id="KW-0862">Zinc</keyword>
<evidence type="ECO:0000313" key="8">
    <source>
        <dbReference type="Proteomes" id="UP001148786"/>
    </source>
</evidence>
<dbReference type="InterPro" id="IPR001965">
    <property type="entry name" value="Znf_PHD"/>
</dbReference>
<protein>
    <recommendedName>
        <fullName evidence="6">PHD-type domain-containing protein</fullName>
    </recommendedName>
</protein>
<reference evidence="7" key="1">
    <citation type="submission" date="2022-07" db="EMBL/GenBank/DDBJ databases">
        <title>Genome Sequence of Agrocybe chaxingu.</title>
        <authorList>
            <person name="Buettner E."/>
        </authorList>
    </citation>
    <scope>NUCLEOTIDE SEQUENCE</scope>
    <source>
        <strain evidence="7">MP-N11</strain>
    </source>
</reference>
<feature type="region of interest" description="Disordered" evidence="5">
    <location>
        <begin position="444"/>
        <end position="470"/>
    </location>
</feature>
<dbReference type="GO" id="GO:0008270">
    <property type="term" value="F:zinc ion binding"/>
    <property type="evidence" value="ECO:0007669"/>
    <property type="project" value="UniProtKB-KW"/>
</dbReference>
<proteinExistence type="predicted"/>
<evidence type="ECO:0000313" key="7">
    <source>
        <dbReference type="EMBL" id="KAJ3515243.1"/>
    </source>
</evidence>
<feature type="domain" description="PHD-type" evidence="6">
    <location>
        <begin position="140"/>
        <end position="194"/>
    </location>
</feature>
<feature type="compositionally biased region" description="Basic and acidic residues" evidence="5">
    <location>
        <begin position="101"/>
        <end position="111"/>
    </location>
</feature>
<keyword evidence="8" id="KW-1185">Reference proteome</keyword>
<evidence type="ECO:0000256" key="1">
    <source>
        <dbReference type="ARBA" id="ARBA00022723"/>
    </source>
</evidence>
<dbReference type="InterPro" id="IPR011011">
    <property type="entry name" value="Znf_FYVE_PHD"/>
</dbReference>
<feature type="compositionally biased region" description="Low complexity" evidence="5">
    <location>
        <begin position="22"/>
        <end position="56"/>
    </location>
</feature>
<dbReference type="InterPro" id="IPR019786">
    <property type="entry name" value="Zinc_finger_PHD-type_CS"/>
</dbReference>
<feature type="compositionally biased region" description="Polar residues" evidence="5">
    <location>
        <begin position="78"/>
        <end position="93"/>
    </location>
</feature>
<dbReference type="SMART" id="SM00249">
    <property type="entry name" value="PHD"/>
    <property type="match status" value="1"/>
</dbReference>
<feature type="region of interest" description="Disordered" evidence="5">
    <location>
        <begin position="362"/>
        <end position="394"/>
    </location>
</feature>
<feature type="region of interest" description="Disordered" evidence="5">
    <location>
        <begin position="211"/>
        <end position="246"/>
    </location>
</feature>
<evidence type="ECO:0000256" key="2">
    <source>
        <dbReference type="ARBA" id="ARBA00022771"/>
    </source>
</evidence>
<evidence type="ECO:0000256" key="4">
    <source>
        <dbReference type="PROSITE-ProRule" id="PRU00146"/>
    </source>
</evidence>
<feature type="compositionally biased region" description="Polar residues" evidence="5">
    <location>
        <begin position="270"/>
        <end position="284"/>
    </location>
</feature>
<gene>
    <name evidence="7" type="ORF">NLJ89_g1882</name>
</gene>
<dbReference type="SUPFAM" id="SSF57903">
    <property type="entry name" value="FYVE/PHD zinc finger"/>
    <property type="match status" value="1"/>
</dbReference>
<keyword evidence="2 4" id="KW-0863">Zinc-finger</keyword>
<dbReference type="Pfam" id="PF20826">
    <property type="entry name" value="PHD_5"/>
    <property type="match status" value="1"/>
</dbReference>
<dbReference type="InterPro" id="IPR019787">
    <property type="entry name" value="Znf_PHD-finger"/>
</dbReference>
<accession>A0A9W8MZ73</accession>
<dbReference type="PANTHER" id="PTHR47793:SF1">
    <property type="entry name" value="HISTONE DEACETYLASE COMPLEX SUBUNIT CTI6"/>
    <property type="match status" value="1"/>
</dbReference>
<organism evidence="7 8">
    <name type="scientific">Agrocybe chaxingu</name>
    <dbReference type="NCBI Taxonomy" id="84603"/>
    <lineage>
        <taxon>Eukaryota</taxon>
        <taxon>Fungi</taxon>
        <taxon>Dikarya</taxon>
        <taxon>Basidiomycota</taxon>
        <taxon>Agaricomycotina</taxon>
        <taxon>Agaricomycetes</taxon>
        <taxon>Agaricomycetidae</taxon>
        <taxon>Agaricales</taxon>
        <taxon>Agaricineae</taxon>
        <taxon>Strophariaceae</taxon>
        <taxon>Agrocybe</taxon>
    </lineage>
</organism>
<dbReference type="OrthoDB" id="79252at2759"/>
<dbReference type="AlphaFoldDB" id="A0A9W8MZ73"/>
<feature type="compositionally biased region" description="Low complexity" evidence="5">
    <location>
        <begin position="449"/>
        <end position="461"/>
    </location>
</feature>
<evidence type="ECO:0000256" key="5">
    <source>
        <dbReference type="SAM" id="MobiDB-lite"/>
    </source>
</evidence>
<dbReference type="PANTHER" id="PTHR47793">
    <property type="entry name" value="HISTONE DEACETYLASE COMPLEX SUBUNIT CTI6"/>
    <property type="match status" value="1"/>
</dbReference>
<evidence type="ECO:0000259" key="6">
    <source>
        <dbReference type="PROSITE" id="PS50016"/>
    </source>
</evidence>
<feature type="compositionally biased region" description="Low complexity" evidence="5">
    <location>
        <begin position="368"/>
        <end position="385"/>
    </location>
</feature>
<dbReference type="EMBL" id="JANKHO010000105">
    <property type="protein sequence ID" value="KAJ3515243.1"/>
    <property type="molecule type" value="Genomic_DNA"/>
</dbReference>
<comment type="caution">
    <text evidence="7">The sequence shown here is derived from an EMBL/GenBank/DDBJ whole genome shotgun (WGS) entry which is preliminary data.</text>
</comment>
<keyword evidence="1" id="KW-0479">Metal-binding</keyword>
<dbReference type="InterPro" id="IPR013083">
    <property type="entry name" value="Znf_RING/FYVE/PHD"/>
</dbReference>
<feature type="region of interest" description="Disordered" evidence="5">
    <location>
        <begin position="270"/>
        <end position="348"/>
    </location>
</feature>
<feature type="region of interest" description="Disordered" evidence="5">
    <location>
        <begin position="1"/>
        <end position="139"/>
    </location>
</feature>
<dbReference type="Proteomes" id="UP001148786">
    <property type="component" value="Unassembled WGS sequence"/>
</dbReference>
<dbReference type="Gene3D" id="3.30.40.10">
    <property type="entry name" value="Zinc/RING finger domain, C3HC4 (zinc finger)"/>
    <property type="match status" value="1"/>
</dbReference>
<dbReference type="InterPro" id="IPR053051">
    <property type="entry name" value="HDAC_complex_subunit"/>
</dbReference>
<feature type="region of interest" description="Disordered" evidence="5">
    <location>
        <begin position="519"/>
        <end position="551"/>
    </location>
</feature>
<sequence>MAQAATMGPPLSPRETRRSGRRSAPSVSASASKSPDSDQQSIAKASSSRAPAASASNRNKRLKQEDYDDASDDRKNAPVSSTASSTSQNGNTNKAKRKTGKEKDKDKDKHPSSGSTADAETADAECQAQDPVDEEEEQGITRCVCGSAEDDPDAGEFMVQCEGCKAWQHGLCMGYQSEDQLHDDDYYCELCKPDLHVDLLKKLAKKQIRQASTARQGADAHSRVSRSHSPSHLLKQPSKRRNTMNSRDAAFDESLKEIIEATAAEAAAVQDSSANDSIVQQPDVNENKKKRKRAEEDAHAKKRTRSASTASDRYSATAPPADIPVLEKPVPQPPKAAGAKNKRGGRKAASAIEITVVDAEETASVVPKRPANNQRAKAANNAKKPSLSQAQGGGGQYVGTGAADARAYRSSHAYAVSQPLLYTSWGLPDHLAHLEQILPTEVPQPLEVRAGGSNSSNNGRGESAERTMERGVKVRWPTKRLSVGDMNKRVRALVEWVGREQANSLDRGRRREALEKALREQAAEAEAPDPADHDVEMLSGDLNEQQRPPKPTVVNCAMSERAREISERTMKMMEELMEELIGFQESTSDHDDEELTYPTGDYSTHMEELFEEDGIAVTNGQDSEEEGDEGFLYSGVDADASVGYREQLRDVLGQDHEDESESDVLEVEKSLVYQNSHEASGVEDEVSVAFSGRGAAGAIICCLFDISKDAGIACLIS</sequence>